<dbReference type="PROSITE" id="PS50011">
    <property type="entry name" value="PROTEIN_KINASE_DOM"/>
    <property type="match status" value="1"/>
</dbReference>
<dbReference type="InterPro" id="IPR000719">
    <property type="entry name" value="Prot_kinase_dom"/>
</dbReference>
<feature type="domain" description="Protein kinase" evidence="1">
    <location>
        <begin position="37"/>
        <end position="227"/>
    </location>
</feature>
<dbReference type="PROSITE" id="PS00108">
    <property type="entry name" value="PROTEIN_KINASE_ST"/>
    <property type="match status" value="1"/>
</dbReference>
<dbReference type="STRING" id="53468.A0A0R3URU2"/>
<dbReference type="Pfam" id="PF00069">
    <property type="entry name" value="Pkinase"/>
    <property type="match status" value="1"/>
</dbReference>
<dbReference type="PANTHER" id="PTHR44167:SF24">
    <property type="entry name" value="SERINE_THREONINE-PROTEIN KINASE CHK2"/>
    <property type="match status" value="1"/>
</dbReference>
<dbReference type="SMART" id="SM00220">
    <property type="entry name" value="S_TKc"/>
    <property type="match status" value="1"/>
</dbReference>
<evidence type="ECO:0000313" key="3">
    <source>
        <dbReference type="Proteomes" id="UP000267029"/>
    </source>
</evidence>
<dbReference type="GO" id="GO:0044773">
    <property type="term" value="P:mitotic DNA damage checkpoint signaling"/>
    <property type="evidence" value="ECO:0007669"/>
    <property type="project" value="TreeGrafter"/>
</dbReference>
<dbReference type="GO" id="GO:0005524">
    <property type="term" value="F:ATP binding"/>
    <property type="evidence" value="ECO:0007669"/>
    <property type="project" value="InterPro"/>
</dbReference>
<name>A0A0R3URU2_MESCO</name>
<sequence>MMRSLLQLRIVDHSAGFMFTCLKPLEDQFPVAVTSKYTIFRSLGRGACGEVYQVFERESCQQYAMKVVQKKSFSFPTRNGLCNRVQSEVEILKKLNHVSFYICMNHAMTRVEHGELFDRVINLGQLCEDDAKFLFLQIVIATKYLHDNGITHRDLKPENILLSGRSNRCLIKVTDFGLSKFVDGNTMLRTFCGTPTYLAPEVLRTAGTGTYTSSIDIWSLGVILYVW</sequence>
<dbReference type="Gene3D" id="3.30.200.20">
    <property type="entry name" value="Phosphorylase Kinase, domain 1"/>
    <property type="match status" value="1"/>
</dbReference>
<dbReference type="OrthoDB" id="40902at2759"/>
<dbReference type="InterPro" id="IPR011009">
    <property type="entry name" value="Kinase-like_dom_sf"/>
</dbReference>
<dbReference type="SUPFAM" id="SSF56112">
    <property type="entry name" value="Protein kinase-like (PK-like)"/>
    <property type="match status" value="1"/>
</dbReference>
<evidence type="ECO:0000313" key="2">
    <source>
        <dbReference type="EMBL" id="VDD84595.1"/>
    </source>
</evidence>
<dbReference type="GO" id="GO:0005737">
    <property type="term" value="C:cytoplasm"/>
    <property type="evidence" value="ECO:0007669"/>
    <property type="project" value="TreeGrafter"/>
</dbReference>
<dbReference type="GO" id="GO:0004674">
    <property type="term" value="F:protein serine/threonine kinase activity"/>
    <property type="evidence" value="ECO:0007669"/>
    <property type="project" value="TreeGrafter"/>
</dbReference>
<accession>A0A0R3URU2</accession>
<gene>
    <name evidence="2" type="ORF">MCOS_LOCUS10598</name>
</gene>
<keyword evidence="3" id="KW-1185">Reference proteome</keyword>
<dbReference type="Proteomes" id="UP000267029">
    <property type="component" value="Unassembled WGS sequence"/>
</dbReference>
<reference evidence="2 3" key="1">
    <citation type="submission" date="2018-10" db="EMBL/GenBank/DDBJ databases">
        <authorList>
            <consortium name="Pathogen Informatics"/>
        </authorList>
    </citation>
    <scope>NUCLEOTIDE SEQUENCE [LARGE SCALE GENOMIC DNA]</scope>
</reference>
<protein>
    <recommendedName>
        <fullName evidence="1">Protein kinase domain-containing protein</fullName>
    </recommendedName>
</protein>
<proteinExistence type="predicted"/>
<organism evidence="2 3">
    <name type="scientific">Mesocestoides corti</name>
    <name type="common">Flatworm</name>
    <dbReference type="NCBI Taxonomy" id="53468"/>
    <lineage>
        <taxon>Eukaryota</taxon>
        <taxon>Metazoa</taxon>
        <taxon>Spiralia</taxon>
        <taxon>Lophotrochozoa</taxon>
        <taxon>Platyhelminthes</taxon>
        <taxon>Cestoda</taxon>
        <taxon>Eucestoda</taxon>
        <taxon>Cyclophyllidea</taxon>
        <taxon>Mesocestoididae</taxon>
        <taxon>Mesocestoides</taxon>
    </lineage>
</organism>
<dbReference type="Gene3D" id="1.10.510.10">
    <property type="entry name" value="Transferase(Phosphotransferase) domain 1"/>
    <property type="match status" value="1"/>
</dbReference>
<dbReference type="GO" id="GO:0005634">
    <property type="term" value="C:nucleus"/>
    <property type="evidence" value="ECO:0007669"/>
    <property type="project" value="TreeGrafter"/>
</dbReference>
<dbReference type="EMBL" id="UXSR01006803">
    <property type="protein sequence ID" value="VDD84595.1"/>
    <property type="molecule type" value="Genomic_DNA"/>
</dbReference>
<dbReference type="PANTHER" id="PTHR44167">
    <property type="entry name" value="OVARIAN-SPECIFIC SERINE/THREONINE-PROTEIN KINASE LOK-RELATED"/>
    <property type="match status" value="1"/>
</dbReference>
<dbReference type="InterPro" id="IPR008271">
    <property type="entry name" value="Ser/Thr_kinase_AS"/>
</dbReference>
<evidence type="ECO:0000259" key="1">
    <source>
        <dbReference type="PROSITE" id="PS50011"/>
    </source>
</evidence>
<dbReference type="AlphaFoldDB" id="A0A0R3URU2"/>